<dbReference type="PROSITE" id="PS51034">
    <property type="entry name" value="ZP_2"/>
    <property type="match status" value="1"/>
</dbReference>
<keyword evidence="4" id="KW-0812">Transmembrane</keyword>
<evidence type="ECO:0000256" key="2">
    <source>
        <dbReference type="ARBA" id="ARBA00022460"/>
    </source>
</evidence>
<dbReference type="Pfam" id="PF25057">
    <property type="entry name" value="CUT_N"/>
    <property type="match status" value="1"/>
</dbReference>
<evidence type="ECO:0000256" key="6">
    <source>
        <dbReference type="ARBA" id="ARBA00022989"/>
    </source>
</evidence>
<evidence type="ECO:0000259" key="9">
    <source>
        <dbReference type="PROSITE" id="PS51034"/>
    </source>
</evidence>
<dbReference type="InterPro" id="IPR056953">
    <property type="entry name" value="CUT_N"/>
</dbReference>
<dbReference type="SMART" id="SM00241">
    <property type="entry name" value="ZP"/>
    <property type="match status" value="1"/>
</dbReference>
<keyword evidence="2" id="KW-0193">Cuticle</keyword>
<feature type="region of interest" description="Disordered" evidence="8">
    <location>
        <begin position="236"/>
        <end position="265"/>
    </location>
</feature>
<reference evidence="10 11" key="1">
    <citation type="submission" date="2018-08" db="EMBL/GenBank/DDBJ databases">
        <authorList>
            <person name="Laetsch R D."/>
            <person name="Stevens L."/>
            <person name="Kumar S."/>
            <person name="Blaxter L. M."/>
        </authorList>
    </citation>
    <scope>NUCLEOTIDE SEQUENCE [LARGE SCALE GENOMIC DNA]</scope>
</reference>
<keyword evidence="11" id="KW-1185">Reference proteome</keyword>
<dbReference type="AlphaFoldDB" id="A0A498SIX2"/>
<dbReference type="InterPro" id="IPR001507">
    <property type="entry name" value="ZP_dom"/>
</dbReference>
<dbReference type="EMBL" id="UPTC01002520">
    <property type="protein sequence ID" value="VBB33577.1"/>
    <property type="molecule type" value="Genomic_DNA"/>
</dbReference>
<evidence type="ECO:0000256" key="5">
    <source>
        <dbReference type="ARBA" id="ARBA00022729"/>
    </source>
</evidence>
<dbReference type="GO" id="GO:0042302">
    <property type="term" value="F:structural constituent of cuticle"/>
    <property type="evidence" value="ECO:0007669"/>
    <property type="project" value="UniProtKB-KW"/>
</dbReference>
<dbReference type="GO" id="GO:0005886">
    <property type="term" value="C:plasma membrane"/>
    <property type="evidence" value="ECO:0007669"/>
    <property type="project" value="UniProtKB-SubCell"/>
</dbReference>
<evidence type="ECO:0000256" key="4">
    <source>
        <dbReference type="ARBA" id="ARBA00022692"/>
    </source>
</evidence>
<sequence length="353" mass="39767">MPLSGWVECFTNGLRLYFVPEEPFSGHVYVDGFYFDEDCHVNQSNEAIAVPFYVNIFYNGHCNVRCQVQSEPAGVSYSVVITVQHHYLFVTEMDRTYSATCFYPTNFDTLTNEVDVNYMILMNSTDGEPARVVEVGDRLVHKWSCELEGYGMLIHSCVVNAPRGTTFQVVDRRGCVTDPTLTGPLIYNDNLTEAHSFISAFKFANELTITFQCKVTFCIKEGNECEGISPPNCTYQIPPSSTPPIDSGTSEEQEQSTTTSITTLLSSSTIAPTTEELLCDSLKRSGIRKCKNFVAVVNESTTYAMSEQMNYREKRFLNESEQTMNIPFQEFPTKTNFTNINRLTLDVNAEQNA</sequence>
<feature type="domain" description="ZP" evidence="9">
    <location>
        <begin position="8"/>
        <end position="232"/>
    </location>
</feature>
<keyword evidence="5" id="KW-0732">Signal</keyword>
<evidence type="ECO:0000313" key="11">
    <source>
        <dbReference type="Proteomes" id="UP000276991"/>
    </source>
</evidence>
<proteinExistence type="predicted"/>
<dbReference type="InterPro" id="IPR051962">
    <property type="entry name" value="Cuticlin"/>
</dbReference>
<evidence type="ECO:0000256" key="1">
    <source>
        <dbReference type="ARBA" id="ARBA00004251"/>
    </source>
</evidence>
<feature type="compositionally biased region" description="Low complexity" evidence="8">
    <location>
        <begin position="255"/>
        <end position="265"/>
    </location>
</feature>
<keyword evidence="3" id="KW-1003">Cell membrane</keyword>
<evidence type="ECO:0000256" key="7">
    <source>
        <dbReference type="ARBA" id="ARBA00023136"/>
    </source>
</evidence>
<protein>
    <recommendedName>
        <fullName evidence="9">ZP domain-containing protein</fullName>
    </recommendedName>
</protein>
<gene>
    <name evidence="10" type="ORF">NAV_LOCUS8368</name>
</gene>
<name>A0A498SIX2_ACAVI</name>
<dbReference type="OrthoDB" id="6139674at2759"/>
<evidence type="ECO:0000313" key="10">
    <source>
        <dbReference type="EMBL" id="VBB33577.1"/>
    </source>
</evidence>
<dbReference type="PANTHER" id="PTHR22907">
    <property type="entry name" value="GH04558P"/>
    <property type="match status" value="1"/>
</dbReference>
<evidence type="ECO:0000256" key="8">
    <source>
        <dbReference type="SAM" id="MobiDB-lite"/>
    </source>
</evidence>
<dbReference type="Pfam" id="PF25301">
    <property type="entry name" value="CUT_C"/>
    <property type="match status" value="1"/>
</dbReference>
<dbReference type="Proteomes" id="UP000276991">
    <property type="component" value="Unassembled WGS sequence"/>
</dbReference>
<comment type="subcellular location">
    <subcellularLocation>
        <location evidence="1">Cell membrane</location>
        <topology evidence="1">Single-pass type I membrane protein</topology>
    </subcellularLocation>
</comment>
<evidence type="ECO:0000256" key="3">
    <source>
        <dbReference type="ARBA" id="ARBA00022475"/>
    </source>
</evidence>
<dbReference type="PANTHER" id="PTHR22907:SF58">
    <property type="entry name" value="ZP DOMAIN-CONTAINING PROTEIN"/>
    <property type="match status" value="1"/>
</dbReference>
<accession>A0A498SIX2</accession>
<organism evidence="10 11">
    <name type="scientific">Acanthocheilonema viteae</name>
    <name type="common">Filarial nematode worm</name>
    <name type="synonym">Dipetalonema viteae</name>
    <dbReference type="NCBI Taxonomy" id="6277"/>
    <lineage>
        <taxon>Eukaryota</taxon>
        <taxon>Metazoa</taxon>
        <taxon>Ecdysozoa</taxon>
        <taxon>Nematoda</taxon>
        <taxon>Chromadorea</taxon>
        <taxon>Rhabditida</taxon>
        <taxon>Spirurina</taxon>
        <taxon>Spiruromorpha</taxon>
        <taxon>Filarioidea</taxon>
        <taxon>Onchocercidae</taxon>
        <taxon>Acanthocheilonema</taxon>
    </lineage>
</organism>
<feature type="compositionally biased region" description="Polar residues" evidence="8">
    <location>
        <begin position="236"/>
        <end position="248"/>
    </location>
</feature>
<dbReference type="InterPro" id="IPR057475">
    <property type="entry name" value="CUT_C"/>
</dbReference>
<keyword evidence="6" id="KW-1133">Transmembrane helix</keyword>
<keyword evidence="7" id="KW-0472">Membrane</keyword>